<dbReference type="PANTHER" id="PTHR20861:SF1">
    <property type="entry name" value="HOMOSERINE KINASE"/>
    <property type="match status" value="1"/>
</dbReference>
<proteinExistence type="predicted"/>
<evidence type="ECO:0000256" key="5">
    <source>
        <dbReference type="ARBA" id="ARBA00022777"/>
    </source>
</evidence>
<dbReference type="Proteomes" id="UP001233172">
    <property type="component" value="Unassembled WGS sequence"/>
</dbReference>
<dbReference type="InterPro" id="IPR014721">
    <property type="entry name" value="Ribsml_uS5_D2-typ_fold_subgr"/>
</dbReference>
<dbReference type="PRINTS" id="PR00958">
    <property type="entry name" value="HOMSERKINASE"/>
</dbReference>
<dbReference type="InterPro" id="IPR000870">
    <property type="entry name" value="Homoserine_kinase"/>
</dbReference>
<sequence>MTLRLTDEKMVRIINHDEYDLPTETEKNVAGVALSAILDVLEDNVGFEIEVTKHIKPGSGVGSSSASAVGAVVAANKLLEERFSRLELAEFALKGEFLASQGRHADNVAPCLYGGFTLVRSVSPLDIVKIDFPKLFVTVIHPQIEIKTSEARKILPTEIPLRSAIQAWANVGALIAALSKGDYDLISRSLEDLIVEPVRKSLIPHFDELKTASLKVNALGGGISGSGPSVFMLSETFETAQSVEKAMREVYGNTKIEFNTYVSEINSEGVKILDK</sequence>
<dbReference type="PIRSF" id="PIRSF000676">
    <property type="entry name" value="Homoser_kin"/>
    <property type="match status" value="1"/>
</dbReference>
<dbReference type="InterPro" id="IPR036554">
    <property type="entry name" value="GHMP_kinase_C_sf"/>
</dbReference>
<dbReference type="InterPro" id="IPR020568">
    <property type="entry name" value="Ribosomal_Su5_D2-typ_SF"/>
</dbReference>
<evidence type="ECO:0000256" key="2">
    <source>
        <dbReference type="ARBA" id="ARBA00022679"/>
    </source>
</evidence>
<evidence type="ECO:0000313" key="9">
    <source>
        <dbReference type="EMBL" id="KAK0039199.1"/>
    </source>
</evidence>
<dbReference type="AlphaFoldDB" id="A0AAD8EUF7"/>
<dbReference type="Gene3D" id="3.30.70.890">
    <property type="entry name" value="GHMP kinase, C-terminal domain"/>
    <property type="match status" value="1"/>
</dbReference>
<feature type="domain" description="GHMP kinase N-terminal" evidence="7">
    <location>
        <begin position="37"/>
        <end position="115"/>
    </location>
</feature>
<keyword evidence="5 9" id="KW-0418">Kinase</keyword>
<dbReference type="PANTHER" id="PTHR20861">
    <property type="entry name" value="HOMOSERINE/4-DIPHOSPHOCYTIDYL-2-C-METHYL-D-ERYTHRITOL KINASE"/>
    <property type="match status" value="1"/>
</dbReference>
<evidence type="ECO:0000256" key="3">
    <source>
        <dbReference type="ARBA" id="ARBA00022697"/>
    </source>
</evidence>
<dbReference type="GO" id="GO:0005524">
    <property type="term" value="F:ATP binding"/>
    <property type="evidence" value="ECO:0007669"/>
    <property type="project" value="UniProtKB-KW"/>
</dbReference>
<keyword evidence="3" id="KW-0791">Threonine biosynthesis</keyword>
<dbReference type="GO" id="GO:0004413">
    <property type="term" value="F:homoserine kinase activity"/>
    <property type="evidence" value="ECO:0007669"/>
    <property type="project" value="InterPro"/>
</dbReference>
<organism evidence="9 10">
    <name type="scientific">Biomphalaria pfeifferi</name>
    <name type="common">Bloodfluke planorb</name>
    <name type="synonym">Freshwater snail</name>
    <dbReference type="NCBI Taxonomy" id="112525"/>
    <lineage>
        <taxon>Eukaryota</taxon>
        <taxon>Metazoa</taxon>
        <taxon>Spiralia</taxon>
        <taxon>Lophotrochozoa</taxon>
        <taxon>Mollusca</taxon>
        <taxon>Gastropoda</taxon>
        <taxon>Heterobranchia</taxon>
        <taxon>Euthyneura</taxon>
        <taxon>Panpulmonata</taxon>
        <taxon>Hygrophila</taxon>
        <taxon>Lymnaeoidea</taxon>
        <taxon>Planorbidae</taxon>
        <taxon>Biomphalaria</taxon>
    </lineage>
</organism>
<evidence type="ECO:0000259" key="8">
    <source>
        <dbReference type="Pfam" id="PF08544"/>
    </source>
</evidence>
<dbReference type="EMBL" id="JASAOG010000477">
    <property type="protein sequence ID" value="KAK0039199.1"/>
    <property type="molecule type" value="Genomic_DNA"/>
</dbReference>
<feature type="domain" description="GHMP kinase C-terminal" evidence="8">
    <location>
        <begin position="174"/>
        <end position="251"/>
    </location>
</feature>
<accession>A0AAD8EUF7</accession>
<keyword evidence="10" id="KW-1185">Reference proteome</keyword>
<reference evidence="9" key="2">
    <citation type="submission" date="2023-04" db="EMBL/GenBank/DDBJ databases">
        <authorList>
            <person name="Bu L."/>
            <person name="Lu L."/>
            <person name="Laidemitt M.R."/>
            <person name="Zhang S.M."/>
            <person name="Mutuku M."/>
            <person name="Mkoji G."/>
            <person name="Steinauer M."/>
            <person name="Loker E.S."/>
        </authorList>
    </citation>
    <scope>NUCLEOTIDE SEQUENCE</scope>
    <source>
        <strain evidence="9">KasaAsao</strain>
        <tissue evidence="9">Whole Snail</tissue>
    </source>
</reference>
<dbReference type="InterPro" id="IPR006204">
    <property type="entry name" value="GHMP_kinase_N_dom"/>
</dbReference>
<dbReference type="GO" id="GO:0009088">
    <property type="term" value="P:threonine biosynthetic process"/>
    <property type="evidence" value="ECO:0007669"/>
    <property type="project" value="UniProtKB-KW"/>
</dbReference>
<dbReference type="NCBIfam" id="TIGR00191">
    <property type="entry name" value="thrB"/>
    <property type="match status" value="1"/>
</dbReference>
<comment type="caution">
    <text evidence="9">The sequence shown here is derived from an EMBL/GenBank/DDBJ whole genome shotgun (WGS) entry which is preliminary data.</text>
</comment>
<dbReference type="InterPro" id="IPR013750">
    <property type="entry name" value="GHMP_kinase_C_dom"/>
</dbReference>
<keyword evidence="4" id="KW-0547">Nucleotide-binding</keyword>
<evidence type="ECO:0000259" key="7">
    <source>
        <dbReference type="Pfam" id="PF00288"/>
    </source>
</evidence>
<protein>
    <submittedName>
        <fullName evidence="9">Homoserine kinase</fullName>
    </submittedName>
</protein>
<evidence type="ECO:0000313" key="10">
    <source>
        <dbReference type="Proteomes" id="UP001233172"/>
    </source>
</evidence>
<dbReference type="SUPFAM" id="SSF55060">
    <property type="entry name" value="GHMP Kinase, C-terminal domain"/>
    <property type="match status" value="1"/>
</dbReference>
<dbReference type="Pfam" id="PF00288">
    <property type="entry name" value="GHMP_kinases_N"/>
    <property type="match status" value="1"/>
</dbReference>
<dbReference type="NCBIfam" id="NF002288">
    <property type="entry name" value="PRK01212.1-4"/>
    <property type="match status" value="1"/>
</dbReference>
<keyword evidence="2" id="KW-0808">Transferase</keyword>
<keyword evidence="1" id="KW-0028">Amino-acid biosynthesis</keyword>
<gene>
    <name evidence="9" type="ORF">Bpfe_031352</name>
</gene>
<name>A0AAD8EUF7_BIOPF</name>
<evidence type="ECO:0000256" key="4">
    <source>
        <dbReference type="ARBA" id="ARBA00022741"/>
    </source>
</evidence>
<evidence type="ECO:0000256" key="6">
    <source>
        <dbReference type="ARBA" id="ARBA00022840"/>
    </source>
</evidence>
<evidence type="ECO:0000256" key="1">
    <source>
        <dbReference type="ARBA" id="ARBA00022605"/>
    </source>
</evidence>
<dbReference type="SUPFAM" id="SSF54211">
    <property type="entry name" value="Ribosomal protein S5 domain 2-like"/>
    <property type="match status" value="1"/>
</dbReference>
<dbReference type="Pfam" id="PF08544">
    <property type="entry name" value="GHMP_kinases_C"/>
    <property type="match status" value="1"/>
</dbReference>
<keyword evidence="6" id="KW-0067">ATP-binding</keyword>
<dbReference type="Gene3D" id="3.30.230.10">
    <property type="match status" value="1"/>
</dbReference>
<reference evidence="9" key="1">
    <citation type="journal article" date="2023" name="PLoS Negl. Trop. Dis.">
        <title>A genome sequence for Biomphalaria pfeifferi, the major vector snail for the human-infecting parasite Schistosoma mansoni.</title>
        <authorList>
            <person name="Bu L."/>
            <person name="Lu L."/>
            <person name="Laidemitt M.R."/>
            <person name="Zhang S.M."/>
            <person name="Mutuku M."/>
            <person name="Mkoji G."/>
            <person name="Steinauer M."/>
            <person name="Loker E.S."/>
        </authorList>
    </citation>
    <scope>NUCLEOTIDE SEQUENCE</scope>
    <source>
        <strain evidence="9">KasaAsao</strain>
    </source>
</reference>